<proteinExistence type="predicted"/>
<dbReference type="EMBL" id="CP121472">
    <property type="protein sequence ID" value="WPL15899.1"/>
    <property type="molecule type" value="Genomic_DNA"/>
</dbReference>
<evidence type="ECO:0000256" key="1">
    <source>
        <dbReference type="SAM" id="SignalP"/>
    </source>
</evidence>
<keyword evidence="1" id="KW-0732">Signal</keyword>
<evidence type="ECO:0000313" key="3">
    <source>
        <dbReference type="Proteomes" id="UP001432180"/>
    </source>
</evidence>
<protein>
    <recommendedName>
        <fullName evidence="4">DUF3887 domain-containing protein</fullName>
    </recommendedName>
</protein>
<feature type="chain" id="PRO_5047352945" description="DUF3887 domain-containing protein" evidence="1">
    <location>
        <begin position="25"/>
        <end position="204"/>
    </location>
</feature>
<evidence type="ECO:0008006" key="4">
    <source>
        <dbReference type="Google" id="ProtNLM"/>
    </source>
</evidence>
<gene>
    <name evidence="2" type="ORF">Thiowin_00828</name>
</gene>
<reference evidence="2 3" key="1">
    <citation type="journal article" date="2023" name="Microorganisms">
        <title>Thiorhodovibrio frisius and Trv. litoralis spp. nov., Two Novel Members from a Clade of Fastidious Purple Sulfur Bacteria That Exhibit Unique Red-Shifted Light-Harvesting Capabilities.</title>
        <authorList>
            <person name="Methner A."/>
            <person name="Kuzyk S.B."/>
            <person name="Petersen J."/>
            <person name="Bauer S."/>
            <person name="Brinkmann H."/>
            <person name="Sichau K."/>
            <person name="Wanner G."/>
            <person name="Wolf J."/>
            <person name="Neumann-Schaal M."/>
            <person name="Henke P."/>
            <person name="Tank M."/>
            <person name="Sproer C."/>
            <person name="Bunk B."/>
            <person name="Overmann J."/>
        </authorList>
    </citation>
    <scope>NUCLEOTIDE SEQUENCE [LARGE SCALE GENOMIC DNA]</scope>
    <source>
        <strain evidence="2 3">DSM 6702</strain>
    </source>
</reference>
<evidence type="ECO:0000313" key="2">
    <source>
        <dbReference type="EMBL" id="WPL15899.1"/>
    </source>
</evidence>
<name>A0ABZ0S6G6_9GAMM</name>
<organism evidence="2 3">
    <name type="scientific">Thiorhodovibrio winogradskyi</name>
    <dbReference type="NCBI Taxonomy" id="77007"/>
    <lineage>
        <taxon>Bacteria</taxon>
        <taxon>Pseudomonadati</taxon>
        <taxon>Pseudomonadota</taxon>
        <taxon>Gammaproteobacteria</taxon>
        <taxon>Chromatiales</taxon>
        <taxon>Chromatiaceae</taxon>
        <taxon>Thiorhodovibrio</taxon>
    </lineage>
</organism>
<keyword evidence="3" id="KW-1185">Reference proteome</keyword>
<dbReference type="Proteomes" id="UP001432180">
    <property type="component" value="Chromosome"/>
</dbReference>
<feature type="signal peptide" evidence="1">
    <location>
        <begin position="1"/>
        <end position="24"/>
    </location>
</feature>
<sequence length="204" mass="21657">MHKTKPLRIIASLLLLLFSAQPGAADPVTDQIDAALRAYQSGEPKVAIQALQFAAAQIEEQLAEQRATLLPEPLAGWSAEVADSTSGGLIGLLTGTNISRHYRQDRSGAQISITVTADSPLLTMMNMLMASPMLMQAEPGTKPYSFGAYRGMLQSDGAGDIQLSLMLGTRILLQIEGSGGATKDMLEAYLKAMDLPALEKALIG</sequence>
<accession>A0ABZ0S6G6</accession>
<dbReference type="RefSeq" id="WP_328986448.1">
    <property type="nucleotide sequence ID" value="NZ_CP121472.1"/>
</dbReference>